<dbReference type="SUPFAM" id="SSF53474">
    <property type="entry name" value="alpha/beta-Hydrolases"/>
    <property type="match status" value="1"/>
</dbReference>
<dbReference type="Gene3D" id="3.40.50.1820">
    <property type="entry name" value="alpha/beta hydrolase"/>
    <property type="match status" value="1"/>
</dbReference>
<feature type="domain" description="AB hydrolase-1" evidence="1">
    <location>
        <begin position="37"/>
        <end position="281"/>
    </location>
</feature>
<evidence type="ECO:0000259" key="1">
    <source>
        <dbReference type="Pfam" id="PF00561"/>
    </source>
</evidence>
<gene>
    <name evidence="2" type="ORF">J2S55_000475</name>
</gene>
<protein>
    <submittedName>
        <fullName evidence="2">Haloalkane dehalogenase</fullName>
        <ecNumber evidence="2">3.8.1.5</ecNumber>
    </submittedName>
</protein>
<dbReference type="PANTHER" id="PTHR43798">
    <property type="entry name" value="MONOACYLGLYCEROL LIPASE"/>
    <property type="match status" value="1"/>
</dbReference>
<organism evidence="2 3">
    <name type="scientific">Streptosporangium brasiliense</name>
    <dbReference type="NCBI Taxonomy" id="47480"/>
    <lineage>
        <taxon>Bacteria</taxon>
        <taxon>Bacillati</taxon>
        <taxon>Actinomycetota</taxon>
        <taxon>Actinomycetes</taxon>
        <taxon>Streptosporangiales</taxon>
        <taxon>Streptosporangiaceae</taxon>
        <taxon>Streptosporangium</taxon>
    </lineage>
</organism>
<dbReference type="Pfam" id="PF00561">
    <property type="entry name" value="Abhydrolase_1"/>
    <property type="match status" value="1"/>
</dbReference>
<dbReference type="NCBIfam" id="NF002938">
    <property type="entry name" value="PRK03592.1"/>
    <property type="match status" value="1"/>
</dbReference>
<dbReference type="EMBL" id="JAUSRB010000001">
    <property type="protein sequence ID" value="MDP9861216.1"/>
    <property type="molecule type" value="Genomic_DNA"/>
</dbReference>
<comment type="caution">
    <text evidence="2">The sequence shown here is derived from an EMBL/GenBank/DDBJ whole genome shotgun (WGS) entry which is preliminary data.</text>
</comment>
<dbReference type="Proteomes" id="UP001230426">
    <property type="component" value="Unassembled WGS sequence"/>
</dbReference>
<dbReference type="EC" id="3.8.1.5" evidence="2"/>
<dbReference type="InterPro" id="IPR000639">
    <property type="entry name" value="Epox_hydrolase-like"/>
</dbReference>
<keyword evidence="3" id="KW-1185">Reference proteome</keyword>
<evidence type="ECO:0000313" key="2">
    <source>
        <dbReference type="EMBL" id="MDP9861216.1"/>
    </source>
</evidence>
<dbReference type="InterPro" id="IPR050266">
    <property type="entry name" value="AB_hydrolase_sf"/>
</dbReference>
<dbReference type="InterPro" id="IPR000073">
    <property type="entry name" value="AB_hydrolase_1"/>
</dbReference>
<keyword evidence="2" id="KW-0378">Hydrolase</keyword>
<reference evidence="2 3" key="1">
    <citation type="submission" date="2023-07" db="EMBL/GenBank/DDBJ databases">
        <title>Sequencing the genomes of 1000 actinobacteria strains.</title>
        <authorList>
            <person name="Klenk H.-P."/>
        </authorList>
    </citation>
    <scope>NUCLEOTIDE SEQUENCE [LARGE SCALE GENOMIC DNA]</scope>
    <source>
        <strain evidence="2 3">DSM 44109</strain>
    </source>
</reference>
<accession>A0ABT9QX42</accession>
<evidence type="ECO:0000313" key="3">
    <source>
        <dbReference type="Proteomes" id="UP001230426"/>
    </source>
</evidence>
<proteinExistence type="predicted"/>
<name>A0ABT9QX42_9ACTN</name>
<dbReference type="GO" id="GO:0018786">
    <property type="term" value="F:haloalkane dehalogenase activity"/>
    <property type="evidence" value="ECO:0007669"/>
    <property type="project" value="UniProtKB-EC"/>
</dbReference>
<dbReference type="RefSeq" id="WP_306856940.1">
    <property type="nucleotide sequence ID" value="NZ_JAUSRB010000001.1"/>
</dbReference>
<dbReference type="InterPro" id="IPR029058">
    <property type="entry name" value="AB_hydrolase_fold"/>
</dbReference>
<dbReference type="PANTHER" id="PTHR43798:SF24">
    <property type="entry name" value="CIS-3-ALKYL-4-ALKYLOXETAN-2-ONE DECARBOXYLASE"/>
    <property type="match status" value="1"/>
</dbReference>
<dbReference type="PRINTS" id="PR00412">
    <property type="entry name" value="EPOXHYDRLASE"/>
</dbReference>
<sequence>MTSPQTPRIDAADPHPRRRIRVLDTEMSHVDTGDGDPIVFLHGNPTSAYLWRNIIPAVHDLGRCLAPDLVGMGRSGPAPDGGYRFGDHALYLDAWFDALGLTENVTLVLHDWGSALGFHWAARHPERVKAIAYMEAIVQPRLWSDFPHGRDELFRALRSDRGEHLVMEENFFVETVLPKSVMRTLTDEEMAAYRAPFQTPASRLPTLVLARELPIDGTPGDVAEIVEQYGRHLSQSPVPKLLVAAEPGALLVGRAAEYARSWPNQREVTVKGSHYIQEDSPVEIGTALRDFLNDL</sequence>